<evidence type="ECO:0000256" key="3">
    <source>
        <dbReference type="ARBA" id="ARBA00023002"/>
    </source>
</evidence>
<evidence type="ECO:0000256" key="1">
    <source>
        <dbReference type="ARBA" id="ARBA00022630"/>
    </source>
</evidence>
<dbReference type="EMBL" id="JAVLVT010000010">
    <property type="protein sequence ID" value="MDS1272204.1"/>
    <property type="molecule type" value="Genomic_DNA"/>
</dbReference>
<proteinExistence type="predicted"/>
<evidence type="ECO:0000313" key="6">
    <source>
        <dbReference type="EMBL" id="MDS1272204.1"/>
    </source>
</evidence>
<name>A0ABU2HA55_9ACTN</name>
<dbReference type="Gene3D" id="3.20.20.30">
    <property type="entry name" value="Luciferase-like domain"/>
    <property type="match status" value="1"/>
</dbReference>
<keyword evidence="4" id="KW-0503">Monooxygenase</keyword>
<gene>
    <name evidence="6" type="ORF">RIF23_18095</name>
</gene>
<feature type="domain" description="Luciferase-like" evidence="5">
    <location>
        <begin position="24"/>
        <end position="286"/>
    </location>
</feature>
<dbReference type="PANTHER" id="PTHR42847:SF4">
    <property type="entry name" value="ALKANESULFONATE MONOOXYGENASE-RELATED"/>
    <property type="match status" value="1"/>
</dbReference>
<sequence>MALWTVRYDFRAPAFATARRDLVSAALDQCAWADERGCSSILFPEHHGTVDGYLPSPSVMAGAAAARTKSTQILVIQTPLRDPFTIAEDLAEVDHISGGRTELLLAAGYVPEEFAMYGEDHADRGGLLVEKARAVTSLLEGRHVEYRGRRGQISPRPYQQPRPRIRFGGATRAAARRAAEHADAFMPIVPDPALIELYENECARLGRQPRSYPFPRGGLNVLVVRDPDRAWRELAPHILHDMNAYGTWKSATPQASPYFTTADVEEARNSGIYSIVTPQQCVELVRNVPEPSSVLLHPLLGGVDPQVGWECLQLFVDEVLPALEPHPT</sequence>
<evidence type="ECO:0000259" key="5">
    <source>
        <dbReference type="Pfam" id="PF00296"/>
    </source>
</evidence>
<keyword evidence="1" id="KW-0285">Flavoprotein</keyword>
<evidence type="ECO:0000256" key="2">
    <source>
        <dbReference type="ARBA" id="ARBA00022643"/>
    </source>
</evidence>
<dbReference type="Pfam" id="PF00296">
    <property type="entry name" value="Bac_luciferase"/>
    <property type="match status" value="1"/>
</dbReference>
<reference evidence="7" key="1">
    <citation type="submission" date="2023-07" db="EMBL/GenBank/DDBJ databases">
        <title>Novel species in the genus Lipingzhangella isolated from Sambhar Salt Lake.</title>
        <authorList>
            <person name="Jiya N."/>
            <person name="Kajale S."/>
            <person name="Sharma A."/>
        </authorList>
    </citation>
    <scope>NUCLEOTIDE SEQUENCE [LARGE SCALE GENOMIC DNA]</scope>
    <source>
        <strain evidence="7">LS1_29</strain>
    </source>
</reference>
<protein>
    <submittedName>
        <fullName evidence="6">LLM class flavin-dependent oxidoreductase</fullName>
    </submittedName>
</protein>
<dbReference type="SUPFAM" id="SSF51679">
    <property type="entry name" value="Bacterial luciferase-like"/>
    <property type="match status" value="1"/>
</dbReference>
<dbReference type="Proteomes" id="UP001250214">
    <property type="component" value="Unassembled WGS sequence"/>
</dbReference>
<keyword evidence="7" id="KW-1185">Reference proteome</keyword>
<keyword evidence="2" id="KW-0288">FMN</keyword>
<dbReference type="RefSeq" id="WP_310913775.1">
    <property type="nucleotide sequence ID" value="NZ_JAVLVT010000010.1"/>
</dbReference>
<dbReference type="InterPro" id="IPR050172">
    <property type="entry name" value="SsuD_RutA_monooxygenase"/>
</dbReference>
<dbReference type="InterPro" id="IPR011251">
    <property type="entry name" value="Luciferase-like_dom"/>
</dbReference>
<dbReference type="PANTHER" id="PTHR42847">
    <property type="entry name" value="ALKANESULFONATE MONOOXYGENASE"/>
    <property type="match status" value="1"/>
</dbReference>
<keyword evidence="3" id="KW-0560">Oxidoreductase</keyword>
<accession>A0ABU2HA55</accession>
<dbReference type="InterPro" id="IPR036661">
    <property type="entry name" value="Luciferase-like_sf"/>
</dbReference>
<evidence type="ECO:0000313" key="7">
    <source>
        <dbReference type="Proteomes" id="UP001250214"/>
    </source>
</evidence>
<organism evidence="6 7">
    <name type="scientific">Lipingzhangella rawalii</name>
    <dbReference type="NCBI Taxonomy" id="2055835"/>
    <lineage>
        <taxon>Bacteria</taxon>
        <taxon>Bacillati</taxon>
        <taxon>Actinomycetota</taxon>
        <taxon>Actinomycetes</taxon>
        <taxon>Streptosporangiales</taxon>
        <taxon>Nocardiopsidaceae</taxon>
        <taxon>Lipingzhangella</taxon>
    </lineage>
</organism>
<comment type="caution">
    <text evidence="6">The sequence shown here is derived from an EMBL/GenBank/DDBJ whole genome shotgun (WGS) entry which is preliminary data.</text>
</comment>
<evidence type="ECO:0000256" key="4">
    <source>
        <dbReference type="ARBA" id="ARBA00023033"/>
    </source>
</evidence>